<name>A0A1H5JMA2_9BRAD</name>
<sequence length="213" mass="23393">MTEIAETLRTLIFKGKIAHIKQSDIATIVDALASASTATPMRADIEQIISEGWRNGMSPAEMAAKILREFESEVRTGEDLFAIEKVLRFHANPGRLFDAANDTVIVTRTLLNNAANEIQHLRPYVEAFRREEKRADKLGAELDDLRDGPSVAQAVPDCGALTRYGLASKFQNICALNLTHSEDGEIIGVGKASYEFADWVLSLPSAHQNTPAK</sequence>
<accession>A0A1H5JMA2</accession>
<dbReference type="Proteomes" id="UP000183208">
    <property type="component" value="Unassembled WGS sequence"/>
</dbReference>
<evidence type="ECO:0000313" key="2">
    <source>
        <dbReference type="EMBL" id="SEE79140.1"/>
    </source>
</evidence>
<dbReference type="RefSeq" id="WP_074830653.1">
    <property type="nucleotide sequence ID" value="NZ_FNTI01000001.1"/>
</dbReference>
<reference evidence="1 3" key="1">
    <citation type="submission" date="2016-10" db="EMBL/GenBank/DDBJ databases">
        <authorList>
            <person name="de Groot N.N."/>
        </authorList>
    </citation>
    <scope>NUCLEOTIDE SEQUENCE [LARGE SCALE GENOMIC DNA]</scope>
    <source>
        <strain evidence="1 3">GAS522</strain>
    </source>
</reference>
<organism evidence="1 3">
    <name type="scientific">Bradyrhizobium lablabi</name>
    <dbReference type="NCBI Taxonomy" id="722472"/>
    <lineage>
        <taxon>Bacteria</taxon>
        <taxon>Pseudomonadati</taxon>
        <taxon>Pseudomonadota</taxon>
        <taxon>Alphaproteobacteria</taxon>
        <taxon>Hyphomicrobiales</taxon>
        <taxon>Nitrobacteraceae</taxon>
        <taxon>Bradyrhizobium</taxon>
    </lineage>
</organism>
<proteinExistence type="predicted"/>
<dbReference type="EMBL" id="FNTI01000001">
    <property type="protein sequence ID" value="SEE52758.1"/>
    <property type="molecule type" value="Genomic_DNA"/>
</dbReference>
<evidence type="ECO:0000313" key="1">
    <source>
        <dbReference type="EMBL" id="SEE52758.1"/>
    </source>
</evidence>
<gene>
    <name evidence="1" type="ORF">SAMN05444171_7864</name>
    <name evidence="2" type="ORF">SAMN05444171_8073</name>
</gene>
<protein>
    <submittedName>
        <fullName evidence="1">Uncharacterized protein</fullName>
    </submittedName>
</protein>
<evidence type="ECO:0000313" key="3">
    <source>
        <dbReference type="Proteomes" id="UP000183208"/>
    </source>
</evidence>
<dbReference type="EMBL" id="FNTI01000002">
    <property type="protein sequence ID" value="SEE79140.1"/>
    <property type="molecule type" value="Genomic_DNA"/>
</dbReference>
<dbReference type="AlphaFoldDB" id="A0A1H5JMA2"/>